<gene>
    <name evidence="2" type="ORF">NCTC11429_04494</name>
</gene>
<dbReference type="AlphaFoldDB" id="A0A4U9VZJ7"/>
<accession>A0A4U9VZJ7</accession>
<feature type="domain" description="Outer membrane protein beta-barrel" evidence="1">
    <location>
        <begin position="50"/>
        <end position="162"/>
    </location>
</feature>
<dbReference type="InterPro" id="IPR025665">
    <property type="entry name" value="Beta-barrel_OMP_2"/>
</dbReference>
<protein>
    <recommendedName>
        <fullName evidence="1">Outer membrane protein beta-barrel domain-containing protein</fullName>
    </recommendedName>
</protein>
<dbReference type="KEGG" id="stha:NCTC11429_04494"/>
<reference evidence="2 3" key="1">
    <citation type="submission" date="2019-05" db="EMBL/GenBank/DDBJ databases">
        <authorList>
            <consortium name="Pathogen Informatics"/>
        </authorList>
    </citation>
    <scope>NUCLEOTIDE SEQUENCE [LARGE SCALE GENOMIC DNA]</scope>
    <source>
        <strain evidence="2 3">NCTC11429</strain>
    </source>
</reference>
<dbReference type="EMBL" id="LR590484">
    <property type="protein sequence ID" value="VTR52067.1"/>
    <property type="molecule type" value="Genomic_DNA"/>
</dbReference>
<organism evidence="2 3">
    <name type="scientific">Sphingobacterium thalpophilum</name>
    <dbReference type="NCBI Taxonomy" id="259"/>
    <lineage>
        <taxon>Bacteria</taxon>
        <taxon>Pseudomonadati</taxon>
        <taxon>Bacteroidota</taxon>
        <taxon>Sphingobacteriia</taxon>
        <taxon>Sphingobacteriales</taxon>
        <taxon>Sphingobacteriaceae</taxon>
        <taxon>Sphingobacterium</taxon>
    </lineage>
</organism>
<evidence type="ECO:0000313" key="2">
    <source>
        <dbReference type="EMBL" id="VTR52067.1"/>
    </source>
</evidence>
<dbReference type="Pfam" id="PF13568">
    <property type="entry name" value="OMP_b-brl_2"/>
    <property type="match status" value="1"/>
</dbReference>
<evidence type="ECO:0000259" key="1">
    <source>
        <dbReference type="Pfam" id="PF13568"/>
    </source>
</evidence>
<name>A0A4U9VZJ7_9SPHI</name>
<sequence>MLCDQSFQFVIQRLIRENTVLFMPVNKKIKTILACGVASATLFPNNTMAQVGLGVRAGGNLSSTNGTGFYSSKRIGYQLGGHVNYHFNKNLALQAEPAYNLVRIRNNETTAQREHGIGAGTRKLEYINVPLYLKISFTSTVAIMGGLDFNFLLNDDRYQLNNGANAFRSKPRTGYSLGAEIGGVYFRYRKFNRTNNIVDNWTADIEQYQLGYKFDLF</sequence>
<dbReference type="Proteomes" id="UP000308196">
    <property type="component" value="Chromosome"/>
</dbReference>
<proteinExistence type="predicted"/>
<dbReference type="STRING" id="1123265.GCA_000686625_03574"/>
<evidence type="ECO:0000313" key="3">
    <source>
        <dbReference type="Proteomes" id="UP000308196"/>
    </source>
</evidence>